<sequence length="220" mass="26118">MNFEQRANIKFCFKLGKTFTETHNLMKQVYGDNCVARASVYEWYTRFKNGREDINDDAHTGRHKSTINENSIEVVRNFIKHEPKSSVRYMEMELNIPKSTIYRILTEHLGLQKVCARFVPHKQCTGSHVAPMAKFNEFRYELLPHPSYSPDLASCDYFLFPNLKKWFKGKRFTTREQFIAETEAYFEGLDKSYYSDGLKKFENRWIKCIELKGDYVEKKK</sequence>
<dbReference type="AlphaFoldDB" id="F4X2Y8"/>
<accession>F4X2Y8</accession>
<keyword evidence="3" id="KW-1185">Reference proteome</keyword>
<name>F4X2Y8_ACREC</name>
<dbReference type="eggNOG" id="ENOG502RVCX">
    <property type="taxonomic scope" value="Eukaryota"/>
</dbReference>
<dbReference type="Pfam" id="PF17906">
    <property type="entry name" value="HTH_48"/>
    <property type="match status" value="1"/>
</dbReference>
<dbReference type="Proteomes" id="UP000007755">
    <property type="component" value="Unassembled WGS sequence"/>
</dbReference>
<organism evidence="3">
    <name type="scientific">Acromyrmex echinatior</name>
    <name type="common">Panamanian leafcutter ant</name>
    <name type="synonym">Acromyrmex octospinosus echinatior</name>
    <dbReference type="NCBI Taxonomy" id="103372"/>
    <lineage>
        <taxon>Eukaryota</taxon>
        <taxon>Metazoa</taxon>
        <taxon>Ecdysozoa</taxon>
        <taxon>Arthropoda</taxon>
        <taxon>Hexapoda</taxon>
        <taxon>Insecta</taxon>
        <taxon>Pterygota</taxon>
        <taxon>Neoptera</taxon>
        <taxon>Endopterygota</taxon>
        <taxon>Hymenoptera</taxon>
        <taxon>Apocrita</taxon>
        <taxon>Aculeata</taxon>
        <taxon>Formicoidea</taxon>
        <taxon>Formicidae</taxon>
        <taxon>Myrmicinae</taxon>
        <taxon>Acromyrmex</taxon>
    </lineage>
</organism>
<dbReference type="EMBL" id="GL888602">
    <property type="protein sequence ID" value="EGI59176.1"/>
    <property type="molecule type" value="Genomic_DNA"/>
</dbReference>
<dbReference type="PANTHER" id="PTHR46060:SF1">
    <property type="entry name" value="MARINER MOS1 TRANSPOSASE-LIKE PROTEIN"/>
    <property type="match status" value="1"/>
</dbReference>
<dbReference type="InterPro" id="IPR036397">
    <property type="entry name" value="RNaseH_sf"/>
</dbReference>
<evidence type="ECO:0000259" key="1">
    <source>
        <dbReference type="Pfam" id="PF17906"/>
    </source>
</evidence>
<dbReference type="InterPro" id="IPR041426">
    <property type="entry name" value="Mos1_HTH"/>
</dbReference>
<feature type="domain" description="Mos1 transposase HTH" evidence="1">
    <location>
        <begin position="6"/>
        <end position="50"/>
    </location>
</feature>
<dbReference type="InParanoid" id="F4X2Y8"/>
<reference evidence="2" key="1">
    <citation type="submission" date="2011-02" db="EMBL/GenBank/DDBJ databases">
        <title>The genome of the leaf-cutting ant Acromyrmex echinatior suggests key adaptations to social evolution and fungus farming.</title>
        <authorList>
            <person name="Nygaard S."/>
            <person name="Zhang G."/>
        </authorList>
    </citation>
    <scope>NUCLEOTIDE SEQUENCE</scope>
</reference>
<dbReference type="InterPro" id="IPR052709">
    <property type="entry name" value="Transposase-MT_Hybrid"/>
</dbReference>
<evidence type="ECO:0000313" key="3">
    <source>
        <dbReference type="Proteomes" id="UP000007755"/>
    </source>
</evidence>
<evidence type="ECO:0000313" key="2">
    <source>
        <dbReference type="EMBL" id="EGI59176.1"/>
    </source>
</evidence>
<dbReference type="GO" id="GO:0003676">
    <property type="term" value="F:nucleic acid binding"/>
    <property type="evidence" value="ECO:0007669"/>
    <property type="project" value="InterPro"/>
</dbReference>
<dbReference type="PANTHER" id="PTHR46060">
    <property type="entry name" value="MARINER MOS1 TRANSPOSASE-LIKE PROTEIN"/>
    <property type="match status" value="1"/>
</dbReference>
<protein>
    <submittedName>
        <fullName evidence="2">FLJ37770-like protein</fullName>
    </submittedName>
</protein>
<proteinExistence type="predicted"/>
<gene>
    <name evidence="2" type="ORF">G5I_12673</name>
</gene>
<dbReference type="Gene3D" id="3.30.420.10">
    <property type="entry name" value="Ribonuclease H-like superfamily/Ribonuclease H"/>
    <property type="match status" value="1"/>
</dbReference>